<dbReference type="AlphaFoldDB" id="A0A0A9AQP3"/>
<accession>A0A0A9AQP3</accession>
<reference evidence="1" key="1">
    <citation type="submission" date="2014-09" db="EMBL/GenBank/DDBJ databases">
        <authorList>
            <person name="Magalhaes I.L.F."/>
            <person name="Oliveira U."/>
            <person name="Santos F.R."/>
            <person name="Vidigal T.H.D.A."/>
            <person name="Brescovit A.D."/>
            <person name="Santos A.J."/>
        </authorList>
    </citation>
    <scope>NUCLEOTIDE SEQUENCE</scope>
    <source>
        <tissue evidence="1">Shoot tissue taken approximately 20 cm above the soil surface</tissue>
    </source>
</reference>
<name>A0A0A9AQP3_ARUDO</name>
<proteinExistence type="predicted"/>
<reference evidence="1" key="2">
    <citation type="journal article" date="2015" name="Data Brief">
        <title>Shoot transcriptome of the giant reed, Arundo donax.</title>
        <authorList>
            <person name="Barrero R.A."/>
            <person name="Guerrero F.D."/>
            <person name="Moolhuijzen P."/>
            <person name="Goolsby J.A."/>
            <person name="Tidwell J."/>
            <person name="Bellgard S.E."/>
            <person name="Bellgard M.I."/>
        </authorList>
    </citation>
    <scope>NUCLEOTIDE SEQUENCE</scope>
    <source>
        <tissue evidence="1">Shoot tissue taken approximately 20 cm above the soil surface</tissue>
    </source>
</reference>
<dbReference type="EMBL" id="GBRH01245717">
    <property type="protein sequence ID" value="JAD52178.1"/>
    <property type="molecule type" value="Transcribed_RNA"/>
</dbReference>
<evidence type="ECO:0000313" key="1">
    <source>
        <dbReference type="EMBL" id="JAD52178.1"/>
    </source>
</evidence>
<protein>
    <submittedName>
        <fullName evidence="1">Uncharacterized protein</fullName>
    </submittedName>
</protein>
<sequence>MNNPKDHNMGILSTQE</sequence>
<organism evidence="1">
    <name type="scientific">Arundo donax</name>
    <name type="common">Giant reed</name>
    <name type="synonym">Donax arundinaceus</name>
    <dbReference type="NCBI Taxonomy" id="35708"/>
    <lineage>
        <taxon>Eukaryota</taxon>
        <taxon>Viridiplantae</taxon>
        <taxon>Streptophyta</taxon>
        <taxon>Embryophyta</taxon>
        <taxon>Tracheophyta</taxon>
        <taxon>Spermatophyta</taxon>
        <taxon>Magnoliopsida</taxon>
        <taxon>Liliopsida</taxon>
        <taxon>Poales</taxon>
        <taxon>Poaceae</taxon>
        <taxon>PACMAD clade</taxon>
        <taxon>Arundinoideae</taxon>
        <taxon>Arundineae</taxon>
        <taxon>Arundo</taxon>
    </lineage>
</organism>